<accession>A0A2K1JIX9</accession>
<evidence type="ECO:0000313" key="4">
    <source>
        <dbReference type="Proteomes" id="UP000006727"/>
    </source>
</evidence>
<reference evidence="3" key="3">
    <citation type="submission" date="2020-12" db="UniProtKB">
        <authorList>
            <consortium name="EnsemblPlants"/>
        </authorList>
    </citation>
    <scope>IDENTIFICATION</scope>
</reference>
<proteinExistence type="predicted"/>
<feature type="signal peptide" evidence="1">
    <location>
        <begin position="1"/>
        <end position="17"/>
    </location>
</feature>
<dbReference type="Gramene" id="Pp3c14_22800V3.2">
    <property type="protein sequence ID" value="PAC:32959861.CDS.1"/>
    <property type="gene ID" value="Pp3c14_22800"/>
</dbReference>
<dbReference type="InParanoid" id="A0A2K1JIX9"/>
<dbReference type="EMBL" id="ABEU02000014">
    <property type="protein sequence ID" value="PNR41503.1"/>
    <property type="molecule type" value="Genomic_DNA"/>
</dbReference>
<evidence type="ECO:0000256" key="1">
    <source>
        <dbReference type="SAM" id="SignalP"/>
    </source>
</evidence>
<organism evidence="2">
    <name type="scientific">Physcomitrium patens</name>
    <name type="common">Spreading-leaved earth moss</name>
    <name type="synonym">Physcomitrella patens</name>
    <dbReference type="NCBI Taxonomy" id="3218"/>
    <lineage>
        <taxon>Eukaryota</taxon>
        <taxon>Viridiplantae</taxon>
        <taxon>Streptophyta</taxon>
        <taxon>Embryophyta</taxon>
        <taxon>Bryophyta</taxon>
        <taxon>Bryophytina</taxon>
        <taxon>Bryopsida</taxon>
        <taxon>Funariidae</taxon>
        <taxon>Funariales</taxon>
        <taxon>Funariaceae</taxon>
        <taxon>Physcomitrium</taxon>
    </lineage>
</organism>
<feature type="chain" id="PRO_5033311455" evidence="1">
    <location>
        <begin position="18"/>
        <end position="50"/>
    </location>
</feature>
<name>A0A2K1JIX9_PHYPA</name>
<dbReference type="EnsemblPlants" id="Pp3c14_22800V3.1">
    <property type="protein sequence ID" value="PAC:32959860.CDS.1"/>
    <property type="gene ID" value="Pp3c14_22800"/>
</dbReference>
<reference evidence="2 4" key="1">
    <citation type="journal article" date="2008" name="Science">
        <title>The Physcomitrella genome reveals evolutionary insights into the conquest of land by plants.</title>
        <authorList>
            <person name="Rensing S."/>
            <person name="Lang D."/>
            <person name="Zimmer A."/>
            <person name="Terry A."/>
            <person name="Salamov A."/>
            <person name="Shapiro H."/>
            <person name="Nishiyama T."/>
            <person name="Perroud P.-F."/>
            <person name="Lindquist E."/>
            <person name="Kamisugi Y."/>
            <person name="Tanahashi T."/>
            <person name="Sakakibara K."/>
            <person name="Fujita T."/>
            <person name="Oishi K."/>
            <person name="Shin-I T."/>
            <person name="Kuroki Y."/>
            <person name="Toyoda A."/>
            <person name="Suzuki Y."/>
            <person name="Hashimoto A."/>
            <person name="Yamaguchi K."/>
            <person name="Sugano A."/>
            <person name="Kohara Y."/>
            <person name="Fujiyama A."/>
            <person name="Anterola A."/>
            <person name="Aoki S."/>
            <person name="Ashton N."/>
            <person name="Barbazuk W.B."/>
            <person name="Barker E."/>
            <person name="Bennetzen J."/>
            <person name="Bezanilla M."/>
            <person name="Blankenship R."/>
            <person name="Cho S.H."/>
            <person name="Dutcher S."/>
            <person name="Estelle M."/>
            <person name="Fawcett J.A."/>
            <person name="Gundlach H."/>
            <person name="Hanada K."/>
            <person name="Heyl A."/>
            <person name="Hicks K.A."/>
            <person name="Hugh J."/>
            <person name="Lohr M."/>
            <person name="Mayer K."/>
            <person name="Melkozernov A."/>
            <person name="Murata T."/>
            <person name="Nelson D."/>
            <person name="Pils B."/>
            <person name="Prigge M."/>
            <person name="Reiss B."/>
            <person name="Renner T."/>
            <person name="Rombauts S."/>
            <person name="Rushton P."/>
            <person name="Sanderfoot A."/>
            <person name="Schween G."/>
            <person name="Shiu S.-H."/>
            <person name="Stueber K."/>
            <person name="Theodoulou F.L."/>
            <person name="Tu H."/>
            <person name="Van de Peer Y."/>
            <person name="Verrier P.J."/>
            <person name="Waters E."/>
            <person name="Wood A."/>
            <person name="Yang L."/>
            <person name="Cove D."/>
            <person name="Cuming A."/>
            <person name="Hasebe M."/>
            <person name="Lucas S."/>
            <person name="Mishler D.B."/>
            <person name="Reski R."/>
            <person name="Grigoriev I."/>
            <person name="Quatrano R.S."/>
            <person name="Boore J.L."/>
        </authorList>
    </citation>
    <scope>NUCLEOTIDE SEQUENCE [LARGE SCALE GENOMIC DNA]</scope>
    <source>
        <strain evidence="3 4">cv. Gransden 2004</strain>
    </source>
</reference>
<dbReference type="Proteomes" id="UP000006727">
    <property type="component" value="Chromosome 14"/>
</dbReference>
<sequence length="50" mass="5695">MSGWMGGWMSGWMGGWMSGWMARGFKRSTIPCYSARLNVKIKKSSYLKSL</sequence>
<protein>
    <submittedName>
        <fullName evidence="2 3">Uncharacterized protein</fullName>
    </submittedName>
</protein>
<dbReference type="EnsemblPlants" id="Pp3c14_22800V3.2">
    <property type="protein sequence ID" value="PAC:32959861.CDS.1"/>
    <property type="gene ID" value="Pp3c14_22800"/>
</dbReference>
<dbReference type="AlphaFoldDB" id="A0A2K1JIX9"/>
<evidence type="ECO:0000313" key="2">
    <source>
        <dbReference type="EMBL" id="PNR41503.1"/>
    </source>
</evidence>
<gene>
    <name evidence="2" type="ORF">PHYPA_018906</name>
</gene>
<keyword evidence="4" id="KW-1185">Reference proteome</keyword>
<keyword evidence="1" id="KW-0732">Signal</keyword>
<evidence type="ECO:0000313" key="3">
    <source>
        <dbReference type="EnsemblPlants" id="PAC:32959860.CDS.1"/>
    </source>
</evidence>
<reference evidence="2 4" key="2">
    <citation type="journal article" date="2018" name="Plant J.">
        <title>The Physcomitrella patens chromosome-scale assembly reveals moss genome structure and evolution.</title>
        <authorList>
            <person name="Lang D."/>
            <person name="Ullrich K.K."/>
            <person name="Murat F."/>
            <person name="Fuchs J."/>
            <person name="Jenkins J."/>
            <person name="Haas F.B."/>
            <person name="Piednoel M."/>
            <person name="Gundlach H."/>
            <person name="Van Bel M."/>
            <person name="Meyberg R."/>
            <person name="Vives C."/>
            <person name="Morata J."/>
            <person name="Symeonidi A."/>
            <person name="Hiss M."/>
            <person name="Muchero W."/>
            <person name="Kamisugi Y."/>
            <person name="Saleh O."/>
            <person name="Blanc G."/>
            <person name="Decker E.L."/>
            <person name="van Gessel N."/>
            <person name="Grimwood J."/>
            <person name="Hayes R.D."/>
            <person name="Graham S.W."/>
            <person name="Gunter L.E."/>
            <person name="McDaniel S.F."/>
            <person name="Hoernstein S.N.W."/>
            <person name="Larsson A."/>
            <person name="Li F.W."/>
            <person name="Perroud P.F."/>
            <person name="Phillips J."/>
            <person name="Ranjan P."/>
            <person name="Rokshar D.S."/>
            <person name="Rothfels C.J."/>
            <person name="Schneider L."/>
            <person name="Shu S."/>
            <person name="Stevenson D.W."/>
            <person name="Thummler F."/>
            <person name="Tillich M."/>
            <person name="Villarreal Aguilar J.C."/>
            <person name="Widiez T."/>
            <person name="Wong G.K."/>
            <person name="Wymore A."/>
            <person name="Zhang Y."/>
            <person name="Zimmer A.D."/>
            <person name="Quatrano R.S."/>
            <person name="Mayer K.F.X."/>
            <person name="Goodstein D."/>
            <person name="Casacuberta J.M."/>
            <person name="Vandepoele K."/>
            <person name="Reski R."/>
            <person name="Cuming A.C."/>
            <person name="Tuskan G.A."/>
            <person name="Maumus F."/>
            <person name="Salse J."/>
            <person name="Schmutz J."/>
            <person name="Rensing S.A."/>
        </authorList>
    </citation>
    <scope>NUCLEOTIDE SEQUENCE [LARGE SCALE GENOMIC DNA]</scope>
    <source>
        <strain evidence="3 4">cv. Gransden 2004</strain>
    </source>
</reference>
<dbReference type="Gramene" id="Pp3c14_22800V3.1">
    <property type="protein sequence ID" value="PAC:32959860.CDS.1"/>
    <property type="gene ID" value="Pp3c14_22800"/>
</dbReference>